<keyword evidence="2" id="KW-1185">Reference proteome</keyword>
<accession>A0ACC2UAA6</accession>
<reference evidence="1" key="1">
    <citation type="submission" date="2022-04" db="EMBL/GenBank/DDBJ databases">
        <title>Genome of the entomopathogenic fungus Entomophthora muscae.</title>
        <authorList>
            <person name="Elya C."/>
            <person name="Lovett B.R."/>
            <person name="Lee E."/>
            <person name="Macias A.M."/>
            <person name="Hajek A.E."/>
            <person name="De Bivort B.L."/>
            <person name="Kasson M.T."/>
            <person name="De Fine Licht H.H."/>
            <person name="Stajich J.E."/>
        </authorList>
    </citation>
    <scope>NUCLEOTIDE SEQUENCE</scope>
    <source>
        <strain evidence="1">Berkeley</strain>
    </source>
</reference>
<dbReference type="Proteomes" id="UP001165960">
    <property type="component" value="Unassembled WGS sequence"/>
</dbReference>
<proteinExistence type="predicted"/>
<comment type="caution">
    <text evidence="1">The sequence shown here is derived from an EMBL/GenBank/DDBJ whole genome shotgun (WGS) entry which is preliminary data.</text>
</comment>
<organism evidence="1 2">
    <name type="scientific">Entomophthora muscae</name>
    <dbReference type="NCBI Taxonomy" id="34485"/>
    <lineage>
        <taxon>Eukaryota</taxon>
        <taxon>Fungi</taxon>
        <taxon>Fungi incertae sedis</taxon>
        <taxon>Zoopagomycota</taxon>
        <taxon>Entomophthoromycotina</taxon>
        <taxon>Entomophthoromycetes</taxon>
        <taxon>Entomophthorales</taxon>
        <taxon>Entomophthoraceae</taxon>
        <taxon>Entomophthora</taxon>
    </lineage>
</organism>
<gene>
    <name evidence="1" type="ORF">DSO57_1034292</name>
</gene>
<evidence type="ECO:0000313" key="1">
    <source>
        <dbReference type="EMBL" id="KAJ9083486.1"/>
    </source>
</evidence>
<protein>
    <submittedName>
        <fullName evidence="1">Uncharacterized protein</fullName>
    </submittedName>
</protein>
<dbReference type="EMBL" id="QTSX02000993">
    <property type="protein sequence ID" value="KAJ9083486.1"/>
    <property type="molecule type" value="Genomic_DNA"/>
</dbReference>
<evidence type="ECO:0000313" key="2">
    <source>
        <dbReference type="Proteomes" id="UP001165960"/>
    </source>
</evidence>
<sequence length="308" mass="34212">MRSIKAELLVLPLLLTPSLAQFEEESSGGLYSVHPHSLSPPFVDKLEMTWFDFGGDTVIDTYSHIRLTPDASSRNGYIWSKKVLPKNNWQVEFEFKVDGVSSYISGDGFAFWAATEKNKIGPVFGSSDYFNGLGVFFDTYNNGGHSESFPYVSGMKGDGKTPYNNDNDGFLTKMGGCSMDFKHRSFPTKASVTYVRGEYVHVKILAKEDNAWEDCFVATNITLPDNVYLGFTAHTGQLHDYHDIVSVTTRTSNKPPKLDAKITPNANRSHGSSWGVLGFLFKASVFVAIVVACYKGYVAHQSKANKRF</sequence>
<name>A0ACC2UAA6_9FUNG</name>